<dbReference type="Proteomes" id="UP001596189">
    <property type="component" value="Unassembled WGS sequence"/>
</dbReference>
<evidence type="ECO:0000259" key="2">
    <source>
        <dbReference type="Pfam" id="PF12089"/>
    </source>
</evidence>
<gene>
    <name evidence="3" type="ORF">ACFQDO_08980</name>
</gene>
<sequence length="135" mass="14267">MQAPAGAARPAPRGPRKVRLTLAKLDPWSVMKLGFLISVAIGIAFVVLVAVLWTILDSMGVFSDIDRTVSTVLGSSSGTTFDLMDYVGFGRVISLATVIAVIDVFLLTALATLSAFLYNVCSQLVGGVQMTLTDD</sequence>
<keyword evidence="1" id="KW-0812">Transmembrane</keyword>
<keyword evidence="1" id="KW-0472">Membrane</keyword>
<feature type="domain" description="DUF3566" evidence="2">
    <location>
        <begin position="15"/>
        <end position="134"/>
    </location>
</feature>
<evidence type="ECO:0000256" key="1">
    <source>
        <dbReference type="SAM" id="Phobius"/>
    </source>
</evidence>
<comment type="caution">
    <text evidence="3">The sequence shown here is derived from an EMBL/GenBank/DDBJ whole genome shotgun (WGS) entry which is preliminary data.</text>
</comment>
<evidence type="ECO:0000313" key="4">
    <source>
        <dbReference type="Proteomes" id="UP001596189"/>
    </source>
</evidence>
<reference evidence="4" key="1">
    <citation type="journal article" date="2019" name="Int. J. Syst. Evol. Microbiol.">
        <title>The Global Catalogue of Microorganisms (GCM) 10K type strain sequencing project: providing services to taxonomists for standard genome sequencing and annotation.</title>
        <authorList>
            <consortium name="The Broad Institute Genomics Platform"/>
            <consortium name="The Broad Institute Genome Sequencing Center for Infectious Disease"/>
            <person name="Wu L."/>
            <person name="Ma J."/>
        </authorList>
    </citation>
    <scope>NUCLEOTIDE SEQUENCE [LARGE SCALE GENOMIC DNA]</scope>
    <source>
        <strain evidence="4">KACC 14249</strain>
    </source>
</reference>
<dbReference type="Pfam" id="PF12089">
    <property type="entry name" value="DUF3566"/>
    <property type="match status" value="1"/>
</dbReference>
<evidence type="ECO:0000313" key="3">
    <source>
        <dbReference type="EMBL" id="MFC6007262.1"/>
    </source>
</evidence>
<feature type="transmembrane region" description="Helical" evidence="1">
    <location>
        <begin position="92"/>
        <end position="120"/>
    </location>
</feature>
<dbReference type="RefSeq" id="WP_345716067.1">
    <property type="nucleotide sequence ID" value="NZ_BAABFP010000004.1"/>
</dbReference>
<accession>A0ABW1JD45</accession>
<feature type="transmembrane region" description="Helical" evidence="1">
    <location>
        <begin position="33"/>
        <end position="56"/>
    </location>
</feature>
<dbReference type="EMBL" id="JBHSRD010000003">
    <property type="protein sequence ID" value="MFC6007262.1"/>
    <property type="molecule type" value="Genomic_DNA"/>
</dbReference>
<keyword evidence="4" id="KW-1185">Reference proteome</keyword>
<protein>
    <submittedName>
        <fullName evidence="3">DUF3566 domain-containing protein</fullName>
    </submittedName>
</protein>
<name>A0ABW1JD45_9ACTN</name>
<keyword evidence="1" id="KW-1133">Transmembrane helix</keyword>
<dbReference type="InterPro" id="IPR021949">
    <property type="entry name" value="DUF3566_TM"/>
</dbReference>
<proteinExistence type="predicted"/>
<organism evidence="3 4">
    <name type="scientific">Angustibacter luteus</name>
    <dbReference type="NCBI Taxonomy" id="658456"/>
    <lineage>
        <taxon>Bacteria</taxon>
        <taxon>Bacillati</taxon>
        <taxon>Actinomycetota</taxon>
        <taxon>Actinomycetes</taxon>
        <taxon>Kineosporiales</taxon>
        <taxon>Kineosporiaceae</taxon>
    </lineage>
</organism>